<gene>
    <name evidence="1" type="ORF">BECKFW1821A_GA0114235_11344</name>
</gene>
<keyword evidence="1" id="KW-0430">Lectin</keyword>
<proteinExistence type="predicted"/>
<reference evidence="1" key="1">
    <citation type="submission" date="2019-02" db="EMBL/GenBank/DDBJ databases">
        <authorList>
            <person name="Gruber-Vodicka R. H."/>
            <person name="Seah K. B. B."/>
        </authorList>
    </citation>
    <scope>NUCLEOTIDE SEQUENCE</scope>
    <source>
        <strain evidence="1">BECK_BZ15</strain>
    </source>
</reference>
<dbReference type="GO" id="GO:0030246">
    <property type="term" value="F:carbohydrate binding"/>
    <property type="evidence" value="ECO:0007669"/>
    <property type="project" value="UniProtKB-KW"/>
</dbReference>
<accession>A0A450T7K0</accession>
<dbReference type="EMBL" id="CAADEW010000134">
    <property type="protein sequence ID" value="VFJ62694.1"/>
    <property type="molecule type" value="Genomic_DNA"/>
</dbReference>
<name>A0A450T7K0_9GAMM</name>
<evidence type="ECO:0000313" key="1">
    <source>
        <dbReference type="EMBL" id="VFJ62694.1"/>
    </source>
</evidence>
<dbReference type="InterPro" id="IPR037221">
    <property type="entry name" value="H-type_lectin_dom_sf"/>
</dbReference>
<dbReference type="Gene3D" id="2.60.40.2080">
    <property type="match status" value="1"/>
</dbReference>
<dbReference type="AlphaFoldDB" id="A0A450T7K0"/>
<dbReference type="SUPFAM" id="SSF141086">
    <property type="entry name" value="Agglutinin HPA-like"/>
    <property type="match status" value="1"/>
</dbReference>
<protein>
    <submittedName>
        <fullName evidence="1">H-type lectin domain-containing protein</fullName>
    </submittedName>
</protein>
<sequence length="114" mass="11872">MGINTAAPTANLDVNGSSRLGNTGTVFQAMQLGKINVGGSGGNTSISVTVTFNEAFTVAPDVVLANVIMPSGTSGSFIATIKDITTSQVVFDVRKRSGTSWTENLDLAWQAYEL</sequence>
<organism evidence="1">
    <name type="scientific">Candidatus Kentrum sp. FW</name>
    <dbReference type="NCBI Taxonomy" id="2126338"/>
    <lineage>
        <taxon>Bacteria</taxon>
        <taxon>Pseudomonadati</taxon>
        <taxon>Pseudomonadota</taxon>
        <taxon>Gammaproteobacteria</taxon>
        <taxon>Candidatus Kentrum</taxon>
    </lineage>
</organism>